<evidence type="ECO:0000313" key="2">
    <source>
        <dbReference type="EMBL" id="MCF4100053.1"/>
    </source>
</evidence>
<dbReference type="RefSeq" id="WP_236132222.1">
    <property type="nucleotide sequence ID" value="NZ_JAKGTH010000006.1"/>
</dbReference>
<reference evidence="2" key="1">
    <citation type="submission" date="2022-01" db="EMBL/GenBank/DDBJ databases">
        <title>Gillisia lutea sp. nov., isolated from marine plastic residues from the Malvarosa beach (Valencia, Spain).</title>
        <authorList>
            <person name="Vidal-Verdu A."/>
            <person name="Molina-Menor E."/>
            <person name="Satari L."/>
            <person name="Pascual J."/>
            <person name="Pereto J."/>
            <person name="Porcar M."/>
        </authorList>
    </citation>
    <scope>NUCLEOTIDE SEQUENCE</scope>
    <source>
        <strain evidence="2">M10.2A</strain>
    </source>
</reference>
<gene>
    <name evidence="2" type="ORF">L1I30_00095</name>
</gene>
<accession>A0ABS9EF66</accession>
<keyword evidence="3" id="KW-1185">Reference proteome</keyword>
<feature type="transmembrane region" description="Helical" evidence="1">
    <location>
        <begin position="29"/>
        <end position="46"/>
    </location>
</feature>
<sequence length="56" mass="6184">MNKSQIIGIAILVLGIISYILLDNNLMQTISGVLCAVGLGYIFKWIPFKKQNSTDN</sequence>
<keyword evidence="1" id="KW-0812">Transmembrane</keyword>
<name>A0ABS9EF66_9FLAO</name>
<dbReference type="EMBL" id="JAKGTH010000006">
    <property type="protein sequence ID" value="MCF4100053.1"/>
    <property type="molecule type" value="Genomic_DNA"/>
</dbReference>
<proteinExistence type="predicted"/>
<feature type="transmembrane region" description="Helical" evidence="1">
    <location>
        <begin position="6"/>
        <end position="22"/>
    </location>
</feature>
<protein>
    <submittedName>
        <fullName evidence="2">Uncharacterized protein</fullName>
    </submittedName>
</protein>
<evidence type="ECO:0000313" key="3">
    <source>
        <dbReference type="Proteomes" id="UP001179363"/>
    </source>
</evidence>
<organism evidence="2 3">
    <name type="scientific">Gillisia lutea</name>
    <dbReference type="NCBI Taxonomy" id="2909668"/>
    <lineage>
        <taxon>Bacteria</taxon>
        <taxon>Pseudomonadati</taxon>
        <taxon>Bacteroidota</taxon>
        <taxon>Flavobacteriia</taxon>
        <taxon>Flavobacteriales</taxon>
        <taxon>Flavobacteriaceae</taxon>
        <taxon>Gillisia</taxon>
    </lineage>
</organism>
<keyword evidence="1" id="KW-1133">Transmembrane helix</keyword>
<keyword evidence="1" id="KW-0472">Membrane</keyword>
<comment type="caution">
    <text evidence="2">The sequence shown here is derived from an EMBL/GenBank/DDBJ whole genome shotgun (WGS) entry which is preliminary data.</text>
</comment>
<dbReference type="Proteomes" id="UP001179363">
    <property type="component" value="Unassembled WGS sequence"/>
</dbReference>
<evidence type="ECO:0000256" key="1">
    <source>
        <dbReference type="SAM" id="Phobius"/>
    </source>
</evidence>